<dbReference type="Gene3D" id="3.80.10.10">
    <property type="entry name" value="Ribonuclease Inhibitor"/>
    <property type="match status" value="2"/>
</dbReference>
<dbReference type="InterPro" id="IPR032675">
    <property type="entry name" value="LRR_dom_sf"/>
</dbReference>
<protein>
    <submittedName>
        <fullName evidence="14">Receptor-like protein 12</fullName>
    </submittedName>
</protein>
<dbReference type="Proteomes" id="UP000515121">
    <property type="component" value="Unplaced"/>
</dbReference>
<dbReference type="AlphaFoldDB" id="A0A6P5WP46"/>
<evidence type="ECO:0000256" key="9">
    <source>
        <dbReference type="ARBA" id="ARBA00023136"/>
    </source>
</evidence>
<sequence length="558" mass="62203">MLQGRIPRSIFQLVNLTVLDLSLNNFSDSVELDMFSELQNLEFLDLSHNSLSLSTKNGVNFALNKLHFLSLSSCNLTEFPNFLRGSKVLRILDLSKNIIRGPIPQWMWKVGKESLLHLYLDHNSLTGPVQFPWKNALTLYLQSNRFQGVLPIPPVQTSFFSIANNYMTGEISSSICNISSLRIIDASHNNLSGKIPSCLFNFSNTLSVLDLRANGFHGTIPTTFVEPCSLENLNFHGNQMEGPLPRSLANCRNLQVLDLGSNKLSDTFPNWLETLPMLQVLVLSSNKFHGFVNNSGARLPFPKLRVLDLSNNDFVGPFPAWYIENLKAMANLTADSKSSSQYMQGSRSYDYSVVLTIKGQHVELEKVLTTFTSIDLSKNYFQGVIPEVIGKLNSLRGLNLSHNNFFGHIPPSLGNLANLEWLDLSSNKLIGEIPEELVDLTFLALLNLSRNQLVGPIPQGKQFNTFENSSYEGNLGLCGFPLSKACNETEMQKPTMPREGSGIEFGWKVVAMGYGCGLIFGLACGCLVFQTGKPKWIVNLVEGKRLQNGKRSKKNRRN</sequence>
<dbReference type="GeneID" id="111276277"/>
<dbReference type="Pfam" id="PF13855">
    <property type="entry name" value="LRR_8"/>
    <property type="match status" value="1"/>
</dbReference>
<gene>
    <name evidence="14" type="primary">LOC111276277</name>
</gene>
<dbReference type="InterPro" id="IPR001611">
    <property type="entry name" value="Leu-rich_rpt"/>
</dbReference>
<dbReference type="RefSeq" id="XP_022717779.1">
    <property type="nucleotide sequence ID" value="XM_022862044.1"/>
</dbReference>
<keyword evidence="8 12" id="KW-1133">Transmembrane helix</keyword>
<evidence type="ECO:0000313" key="14">
    <source>
        <dbReference type="RefSeq" id="XP_022717779.1"/>
    </source>
</evidence>
<proteinExistence type="inferred from homology"/>
<keyword evidence="9 12" id="KW-0472">Membrane</keyword>
<keyword evidence="4" id="KW-0433">Leucine-rich repeat</keyword>
<reference evidence="14" key="1">
    <citation type="submission" date="2025-08" db="UniProtKB">
        <authorList>
            <consortium name="RefSeq"/>
        </authorList>
    </citation>
    <scope>IDENTIFICATION</scope>
    <source>
        <tissue evidence="14">Fruit stalk</tissue>
    </source>
</reference>
<evidence type="ECO:0000256" key="10">
    <source>
        <dbReference type="ARBA" id="ARBA00023170"/>
    </source>
</evidence>
<comment type="similarity">
    <text evidence="2">Belongs to the RLP family.</text>
</comment>
<keyword evidence="5 12" id="KW-0812">Transmembrane</keyword>
<dbReference type="SMART" id="SM00369">
    <property type="entry name" value="LRR_TYP"/>
    <property type="match status" value="7"/>
</dbReference>
<accession>A0A6P5WP46</accession>
<keyword evidence="10" id="KW-0675">Receptor</keyword>
<comment type="subcellular location">
    <subcellularLocation>
        <location evidence="1">Cell membrane</location>
        <topology evidence="1">Single-pass type I membrane protein</topology>
    </subcellularLocation>
</comment>
<evidence type="ECO:0000256" key="6">
    <source>
        <dbReference type="ARBA" id="ARBA00022729"/>
    </source>
</evidence>
<dbReference type="FunFam" id="3.80.10.10:FF:000111">
    <property type="entry name" value="LRR receptor-like serine/threonine-protein kinase ERECTA"/>
    <property type="match status" value="1"/>
</dbReference>
<evidence type="ECO:0000256" key="7">
    <source>
        <dbReference type="ARBA" id="ARBA00022737"/>
    </source>
</evidence>
<keyword evidence="13" id="KW-1185">Reference proteome</keyword>
<evidence type="ECO:0000256" key="12">
    <source>
        <dbReference type="SAM" id="Phobius"/>
    </source>
</evidence>
<evidence type="ECO:0000256" key="11">
    <source>
        <dbReference type="ARBA" id="ARBA00023180"/>
    </source>
</evidence>
<organism evidence="13 14">
    <name type="scientific">Durio zibethinus</name>
    <name type="common">Durian</name>
    <dbReference type="NCBI Taxonomy" id="66656"/>
    <lineage>
        <taxon>Eukaryota</taxon>
        <taxon>Viridiplantae</taxon>
        <taxon>Streptophyta</taxon>
        <taxon>Embryophyta</taxon>
        <taxon>Tracheophyta</taxon>
        <taxon>Spermatophyta</taxon>
        <taxon>Magnoliopsida</taxon>
        <taxon>eudicotyledons</taxon>
        <taxon>Gunneridae</taxon>
        <taxon>Pentapetalae</taxon>
        <taxon>rosids</taxon>
        <taxon>malvids</taxon>
        <taxon>Malvales</taxon>
        <taxon>Malvaceae</taxon>
        <taxon>Helicteroideae</taxon>
        <taxon>Durio</taxon>
    </lineage>
</organism>
<dbReference type="KEGG" id="dzi:111276277"/>
<keyword evidence="6" id="KW-0732">Signal</keyword>
<dbReference type="PANTHER" id="PTHR27004:SF203">
    <property type="entry name" value="LEUCINE-RICH REPEAT-CONTAINING N-TERMINAL PLANT-TYPE DOMAIN-CONTAINING PROTEIN"/>
    <property type="match status" value="1"/>
</dbReference>
<dbReference type="SUPFAM" id="SSF52058">
    <property type="entry name" value="L domain-like"/>
    <property type="match status" value="2"/>
</dbReference>
<keyword evidence="3" id="KW-1003">Cell membrane</keyword>
<evidence type="ECO:0000313" key="13">
    <source>
        <dbReference type="Proteomes" id="UP000515121"/>
    </source>
</evidence>
<dbReference type="OrthoDB" id="442066at2759"/>
<dbReference type="PROSITE" id="PS51450">
    <property type="entry name" value="LRR"/>
    <property type="match status" value="1"/>
</dbReference>
<name>A0A6P5WP46_DURZI</name>
<evidence type="ECO:0000256" key="5">
    <source>
        <dbReference type="ARBA" id="ARBA00022692"/>
    </source>
</evidence>
<dbReference type="PANTHER" id="PTHR27004">
    <property type="entry name" value="RECEPTOR-LIKE PROTEIN 12 ISOFORM X1"/>
    <property type="match status" value="1"/>
</dbReference>
<dbReference type="PRINTS" id="PR00019">
    <property type="entry name" value="LEURICHRPT"/>
</dbReference>
<evidence type="ECO:0000256" key="8">
    <source>
        <dbReference type="ARBA" id="ARBA00022989"/>
    </source>
</evidence>
<evidence type="ECO:0000256" key="3">
    <source>
        <dbReference type="ARBA" id="ARBA00022475"/>
    </source>
</evidence>
<keyword evidence="7" id="KW-0677">Repeat</keyword>
<feature type="transmembrane region" description="Helical" evidence="12">
    <location>
        <begin position="505"/>
        <end position="529"/>
    </location>
</feature>
<evidence type="ECO:0000256" key="4">
    <source>
        <dbReference type="ARBA" id="ARBA00022614"/>
    </source>
</evidence>
<dbReference type="GO" id="GO:0005886">
    <property type="term" value="C:plasma membrane"/>
    <property type="evidence" value="ECO:0007669"/>
    <property type="project" value="UniProtKB-SubCell"/>
</dbReference>
<dbReference type="Pfam" id="PF00560">
    <property type="entry name" value="LRR_1"/>
    <property type="match status" value="6"/>
</dbReference>
<keyword evidence="11" id="KW-0325">Glycoprotein</keyword>
<evidence type="ECO:0000256" key="1">
    <source>
        <dbReference type="ARBA" id="ARBA00004251"/>
    </source>
</evidence>
<dbReference type="FunFam" id="3.80.10.10:FF:000095">
    <property type="entry name" value="LRR receptor-like serine/threonine-protein kinase GSO1"/>
    <property type="match status" value="1"/>
</dbReference>
<dbReference type="Pfam" id="PF13516">
    <property type="entry name" value="LRR_6"/>
    <property type="match status" value="1"/>
</dbReference>
<dbReference type="InterPro" id="IPR003591">
    <property type="entry name" value="Leu-rich_rpt_typical-subtyp"/>
</dbReference>
<evidence type="ECO:0000256" key="2">
    <source>
        <dbReference type="ARBA" id="ARBA00009592"/>
    </source>
</evidence>